<dbReference type="Pfam" id="PF10502">
    <property type="entry name" value="Peptidase_S26"/>
    <property type="match status" value="1"/>
</dbReference>
<evidence type="ECO:0000256" key="2">
    <source>
        <dbReference type="ARBA" id="ARBA00004401"/>
    </source>
</evidence>
<keyword evidence="7" id="KW-0472">Membrane</keyword>
<dbReference type="PROSITE" id="PS00761">
    <property type="entry name" value="SPASE_I_3"/>
    <property type="match status" value="1"/>
</dbReference>
<feature type="domain" description="Peptidase S26" evidence="8">
    <location>
        <begin position="21"/>
        <end position="178"/>
    </location>
</feature>
<dbReference type="NCBIfam" id="TIGR02227">
    <property type="entry name" value="sigpep_I_bact"/>
    <property type="match status" value="1"/>
</dbReference>
<reference evidence="9 11" key="1">
    <citation type="submission" date="2015-09" db="EMBL/GenBank/DDBJ databases">
        <authorList>
            <consortium name="Pathogen Informatics"/>
        </authorList>
    </citation>
    <scope>NUCLEOTIDE SEQUENCE [LARGE SCALE GENOMIC DNA]</scope>
    <source>
        <strain evidence="9 11">2789STDY5834961</strain>
    </source>
</reference>
<comment type="similarity">
    <text evidence="3 7">Belongs to the peptidase S26 family.</text>
</comment>
<evidence type="ECO:0000256" key="1">
    <source>
        <dbReference type="ARBA" id="ARBA00000677"/>
    </source>
</evidence>
<dbReference type="Gene3D" id="2.10.109.10">
    <property type="entry name" value="Umud Fragment, subunit A"/>
    <property type="match status" value="1"/>
</dbReference>
<dbReference type="RefSeq" id="WP_022415570.1">
    <property type="nucleotide sequence ID" value="NZ_CAXVIO010000001.1"/>
</dbReference>
<dbReference type="Proteomes" id="UP000724058">
    <property type="component" value="Unassembled WGS sequence"/>
</dbReference>
<evidence type="ECO:0000259" key="8">
    <source>
        <dbReference type="Pfam" id="PF10502"/>
    </source>
</evidence>
<dbReference type="PRINTS" id="PR00727">
    <property type="entry name" value="LEADERPTASE"/>
</dbReference>
<dbReference type="PANTHER" id="PTHR43390:SF1">
    <property type="entry name" value="CHLOROPLAST PROCESSING PEPTIDASE"/>
    <property type="match status" value="1"/>
</dbReference>
<dbReference type="AlphaFoldDB" id="A0A173VNR1"/>
<keyword evidence="5 7" id="KW-0378">Hydrolase</keyword>
<comment type="subcellular location">
    <subcellularLocation>
        <location evidence="2">Cell membrane</location>
        <topology evidence="2">Single-pass type II membrane protein</topology>
    </subcellularLocation>
    <subcellularLocation>
        <location evidence="7">Membrane</location>
        <topology evidence="7">Single-pass type II membrane protein</topology>
    </subcellularLocation>
</comment>
<proteinExistence type="inferred from homology"/>
<gene>
    <name evidence="9" type="primary">sipS_2</name>
    <name evidence="10" type="synonym">lepB</name>
    <name evidence="9" type="ORF">ERS852573_03123</name>
    <name evidence="10" type="ORF">G4332_01075</name>
</gene>
<dbReference type="OrthoDB" id="9802919at2"/>
<dbReference type="EMBL" id="JAAIOD010000001">
    <property type="protein sequence ID" value="NSE56730.1"/>
    <property type="molecule type" value="Genomic_DNA"/>
</dbReference>
<dbReference type="GO" id="GO:0006465">
    <property type="term" value="P:signal peptide processing"/>
    <property type="evidence" value="ECO:0007669"/>
    <property type="project" value="InterPro"/>
</dbReference>
<dbReference type="InterPro" id="IPR000223">
    <property type="entry name" value="Pept_S26A_signal_pept_1"/>
</dbReference>
<dbReference type="GO" id="GO:0004252">
    <property type="term" value="F:serine-type endopeptidase activity"/>
    <property type="evidence" value="ECO:0007669"/>
    <property type="project" value="InterPro"/>
</dbReference>
<dbReference type="InterPro" id="IPR019533">
    <property type="entry name" value="Peptidase_S26"/>
</dbReference>
<dbReference type="CDD" id="cd06530">
    <property type="entry name" value="S26_SPase_I"/>
    <property type="match status" value="1"/>
</dbReference>
<organism evidence="9 11">
    <name type="scientific">Dorea longicatena</name>
    <dbReference type="NCBI Taxonomy" id="88431"/>
    <lineage>
        <taxon>Bacteria</taxon>
        <taxon>Bacillati</taxon>
        <taxon>Bacillota</taxon>
        <taxon>Clostridia</taxon>
        <taxon>Lachnospirales</taxon>
        <taxon>Lachnospiraceae</taxon>
        <taxon>Dorea</taxon>
    </lineage>
</organism>
<evidence type="ECO:0000256" key="3">
    <source>
        <dbReference type="ARBA" id="ARBA00009370"/>
    </source>
</evidence>
<dbReference type="PANTHER" id="PTHR43390">
    <property type="entry name" value="SIGNAL PEPTIDASE I"/>
    <property type="match status" value="1"/>
</dbReference>
<keyword evidence="7" id="KW-0645">Protease</keyword>
<evidence type="ECO:0000313" key="10">
    <source>
        <dbReference type="EMBL" id="NSE56730.1"/>
    </source>
</evidence>
<dbReference type="InterPro" id="IPR036286">
    <property type="entry name" value="LexA/Signal_pep-like_sf"/>
</dbReference>
<evidence type="ECO:0000256" key="5">
    <source>
        <dbReference type="ARBA" id="ARBA00022801"/>
    </source>
</evidence>
<reference evidence="10" key="3">
    <citation type="submission" date="2020-02" db="EMBL/GenBank/DDBJ databases">
        <authorList>
            <person name="Littmann E."/>
            <person name="Sorbara M."/>
        </authorList>
    </citation>
    <scope>NUCLEOTIDE SEQUENCE</scope>
    <source>
        <strain evidence="10">MSK.10.16</strain>
    </source>
</reference>
<dbReference type="InterPro" id="IPR019757">
    <property type="entry name" value="Pept_S26A_signal_pept_1_Lys-AS"/>
</dbReference>
<name>A0A173VNR1_9FIRM</name>
<sequence length="192" mass="22087">MKNKKEKKQEEEELTGMAAVWDYLKTFLIIFCVVFAMNKLVYINAVIPSESMQNTIMKGDRVLGNRLAYIKDDPERYDIVIFKYPDDPSKIFIKRVIGLPGETVTVKDGKIYIDGKEQTQAVSFCPEEMAGSFGPYEVPEDSYFVMGDNRNNSLDSRYWDNTYVKKEAILAKAGFRYWPLNKVGFVNKSAEK</sequence>
<dbReference type="Proteomes" id="UP000095597">
    <property type="component" value="Unassembled WGS sequence"/>
</dbReference>
<dbReference type="PROSITE" id="PS00760">
    <property type="entry name" value="SPASE_I_2"/>
    <property type="match status" value="1"/>
</dbReference>
<evidence type="ECO:0000256" key="7">
    <source>
        <dbReference type="RuleBase" id="RU362042"/>
    </source>
</evidence>
<dbReference type="EC" id="3.4.21.89" evidence="4 7"/>
<protein>
    <recommendedName>
        <fullName evidence="4 7">Signal peptidase I</fullName>
        <ecNumber evidence="4 7">3.4.21.89</ecNumber>
    </recommendedName>
</protein>
<accession>A0A173VNR1</accession>
<comment type="catalytic activity">
    <reaction evidence="1 7">
        <text>Cleavage of hydrophobic, N-terminal signal or leader sequences from secreted and periplasmic proteins.</text>
        <dbReference type="EC" id="3.4.21.89"/>
    </reaction>
</comment>
<dbReference type="EMBL" id="CYXO01000033">
    <property type="protein sequence ID" value="CUN27777.1"/>
    <property type="molecule type" value="Genomic_DNA"/>
</dbReference>
<keyword evidence="7" id="KW-1133">Transmembrane helix</keyword>
<evidence type="ECO:0000256" key="6">
    <source>
        <dbReference type="PIRSR" id="PIRSR600223-1"/>
    </source>
</evidence>
<keyword evidence="7" id="KW-0812">Transmembrane</keyword>
<feature type="active site" evidence="6">
    <location>
        <position position="51"/>
    </location>
</feature>
<reference evidence="10" key="2">
    <citation type="journal article" date="2020" name="Cell Host Microbe">
        <title>Functional and Genomic Variation between Human-Derived Isolates of Lachnospiraceae Reveals Inter- and Intra-Species Diversity.</title>
        <authorList>
            <person name="Sorbara M.T."/>
            <person name="Littmann E.R."/>
            <person name="Fontana E."/>
            <person name="Moody T.U."/>
            <person name="Kohout C.E."/>
            <person name="Gjonbalaj M."/>
            <person name="Eaton V."/>
            <person name="Seok R."/>
            <person name="Leiner I.M."/>
            <person name="Pamer E.G."/>
        </authorList>
    </citation>
    <scope>NUCLEOTIDE SEQUENCE</scope>
    <source>
        <strain evidence="10">MSK.10.16</strain>
    </source>
</reference>
<evidence type="ECO:0000313" key="11">
    <source>
        <dbReference type="Proteomes" id="UP000095597"/>
    </source>
</evidence>
<dbReference type="SUPFAM" id="SSF51306">
    <property type="entry name" value="LexA/Signal peptidase"/>
    <property type="match status" value="1"/>
</dbReference>
<dbReference type="GO" id="GO:0005886">
    <property type="term" value="C:plasma membrane"/>
    <property type="evidence" value="ECO:0007669"/>
    <property type="project" value="UniProtKB-SubCell"/>
</dbReference>
<feature type="transmembrane region" description="Helical" evidence="7">
    <location>
        <begin position="27"/>
        <end position="47"/>
    </location>
</feature>
<dbReference type="GO" id="GO:0009003">
    <property type="term" value="F:signal peptidase activity"/>
    <property type="evidence" value="ECO:0007669"/>
    <property type="project" value="UniProtKB-EC"/>
</dbReference>
<evidence type="ECO:0000313" key="9">
    <source>
        <dbReference type="EMBL" id="CUN27777.1"/>
    </source>
</evidence>
<evidence type="ECO:0000256" key="4">
    <source>
        <dbReference type="ARBA" id="ARBA00013208"/>
    </source>
</evidence>
<feature type="active site" evidence="6">
    <location>
        <position position="94"/>
    </location>
</feature>
<dbReference type="InterPro" id="IPR019758">
    <property type="entry name" value="Pept_S26A_signal_pept_1_CS"/>
</dbReference>